<keyword evidence="3" id="KW-0813">Transport</keyword>
<evidence type="ECO:0000256" key="7">
    <source>
        <dbReference type="ARBA" id="ARBA00023136"/>
    </source>
</evidence>
<dbReference type="PANTHER" id="PTHR36838:SF4">
    <property type="entry name" value="AUXIN EFFLUX CARRIER FAMILY PROTEIN"/>
    <property type="match status" value="1"/>
</dbReference>
<organism evidence="9 10">
    <name type="scientific">Polynucleobacter kasalickyi</name>
    <dbReference type="NCBI Taxonomy" id="1938817"/>
    <lineage>
        <taxon>Bacteria</taxon>
        <taxon>Pseudomonadati</taxon>
        <taxon>Pseudomonadota</taxon>
        <taxon>Betaproteobacteria</taxon>
        <taxon>Burkholderiales</taxon>
        <taxon>Burkholderiaceae</taxon>
        <taxon>Polynucleobacter</taxon>
    </lineage>
</organism>
<feature type="transmembrane region" description="Helical" evidence="8">
    <location>
        <begin position="142"/>
        <end position="164"/>
    </location>
</feature>
<evidence type="ECO:0000256" key="8">
    <source>
        <dbReference type="SAM" id="Phobius"/>
    </source>
</evidence>
<keyword evidence="5 8" id="KW-0812">Transmembrane</keyword>
<dbReference type="GO" id="GO:0005886">
    <property type="term" value="C:plasma membrane"/>
    <property type="evidence" value="ECO:0007669"/>
    <property type="project" value="UniProtKB-SubCell"/>
</dbReference>
<sequence length="286" mass="31167">MIFAWGLNRYTFLNREIWVALEKIVYWILFPALLISSASRAKLVWTDNIPMLLLLGGGMTLMALLAYSAKWLLRPDPVNHHSGIQTTFRFNTFIAFAVALRLGGEDGLALMAIAVASLVPLSNALSIISLSRNSKHSVVLELIKNPFVISTVLGLLLNLSHITLPDFIHSNLQRMGNASITIGLMTVGASLAWVGAKKDMALVFFWTTIKLVIFPLFTFTVGHLLDLPKAQLMTAVIISCVPTATSAFVMATRMGGNGAIVSFTISVMTVCAAFTIPFWIALVQAT</sequence>
<feature type="transmembrane region" description="Helical" evidence="8">
    <location>
        <begin position="258"/>
        <end position="280"/>
    </location>
</feature>
<keyword evidence="4" id="KW-1003">Cell membrane</keyword>
<evidence type="ECO:0000256" key="3">
    <source>
        <dbReference type="ARBA" id="ARBA00022448"/>
    </source>
</evidence>
<dbReference type="GO" id="GO:0055085">
    <property type="term" value="P:transmembrane transport"/>
    <property type="evidence" value="ECO:0007669"/>
    <property type="project" value="InterPro"/>
</dbReference>
<feature type="transmembrane region" description="Helical" evidence="8">
    <location>
        <begin position="49"/>
        <end position="67"/>
    </location>
</feature>
<proteinExistence type="inferred from homology"/>
<name>A0A1W1Y1Z7_9BURK</name>
<dbReference type="Gene3D" id="1.20.1530.20">
    <property type="match status" value="1"/>
</dbReference>
<gene>
    <name evidence="9" type="ORF">SAMN06296008_10167</name>
</gene>
<comment type="subcellular location">
    <subcellularLocation>
        <location evidence="1">Cell membrane</location>
        <topology evidence="1">Multi-pass membrane protein</topology>
    </subcellularLocation>
</comment>
<feature type="transmembrane region" description="Helical" evidence="8">
    <location>
        <begin position="88"/>
        <end position="104"/>
    </location>
</feature>
<evidence type="ECO:0000313" key="9">
    <source>
        <dbReference type="EMBL" id="SMC30154.1"/>
    </source>
</evidence>
<dbReference type="InterPro" id="IPR004776">
    <property type="entry name" value="Mem_transp_PIN-like"/>
</dbReference>
<evidence type="ECO:0000256" key="5">
    <source>
        <dbReference type="ARBA" id="ARBA00022692"/>
    </source>
</evidence>
<dbReference type="Proteomes" id="UP000192708">
    <property type="component" value="Unassembled WGS sequence"/>
</dbReference>
<keyword evidence="7 8" id="KW-0472">Membrane</keyword>
<keyword evidence="6 8" id="KW-1133">Transmembrane helix</keyword>
<dbReference type="InterPro" id="IPR038770">
    <property type="entry name" value="Na+/solute_symporter_sf"/>
</dbReference>
<feature type="transmembrane region" description="Helical" evidence="8">
    <location>
        <begin position="231"/>
        <end position="251"/>
    </location>
</feature>
<evidence type="ECO:0000256" key="6">
    <source>
        <dbReference type="ARBA" id="ARBA00022989"/>
    </source>
</evidence>
<evidence type="ECO:0000313" key="10">
    <source>
        <dbReference type="Proteomes" id="UP000192708"/>
    </source>
</evidence>
<feature type="transmembrane region" description="Helical" evidence="8">
    <location>
        <begin position="203"/>
        <end position="225"/>
    </location>
</feature>
<evidence type="ECO:0000256" key="1">
    <source>
        <dbReference type="ARBA" id="ARBA00004651"/>
    </source>
</evidence>
<keyword evidence="10" id="KW-1185">Reference proteome</keyword>
<dbReference type="STRING" id="1938817.SAMN06296008_10167"/>
<dbReference type="PANTHER" id="PTHR36838">
    <property type="entry name" value="AUXIN EFFLUX CARRIER FAMILY PROTEIN"/>
    <property type="match status" value="1"/>
</dbReference>
<comment type="similarity">
    <text evidence="2">Belongs to the auxin efflux carrier (TC 2.A.69) family.</text>
</comment>
<feature type="transmembrane region" description="Helical" evidence="8">
    <location>
        <begin position="24"/>
        <end position="43"/>
    </location>
</feature>
<evidence type="ECO:0000256" key="4">
    <source>
        <dbReference type="ARBA" id="ARBA00022475"/>
    </source>
</evidence>
<reference evidence="9 10" key="1">
    <citation type="submission" date="2017-04" db="EMBL/GenBank/DDBJ databases">
        <authorList>
            <person name="Afonso C.L."/>
            <person name="Miller P.J."/>
            <person name="Scott M.A."/>
            <person name="Spackman E."/>
            <person name="Goraichik I."/>
            <person name="Dimitrov K.M."/>
            <person name="Suarez D.L."/>
            <person name="Swayne D.E."/>
        </authorList>
    </citation>
    <scope>NUCLEOTIDE SEQUENCE [LARGE SCALE GENOMIC DNA]</scope>
    <source>
        <strain evidence="9 10">VK13</strain>
    </source>
</reference>
<accession>A0A1W1Y1Z7</accession>
<protein>
    <recommendedName>
        <fullName evidence="11">Transporter</fullName>
    </recommendedName>
</protein>
<evidence type="ECO:0000256" key="2">
    <source>
        <dbReference type="ARBA" id="ARBA00010145"/>
    </source>
</evidence>
<dbReference type="EMBL" id="FWXJ01000001">
    <property type="protein sequence ID" value="SMC30154.1"/>
    <property type="molecule type" value="Genomic_DNA"/>
</dbReference>
<feature type="transmembrane region" description="Helical" evidence="8">
    <location>
        <begin position="110"/>
        <end position="130"/>
    </location>
</feature>
<dbReference type="Pfam" id="PF03547">
    <property type="entry name" value="Mem_trans"/>
    <property type="match status" value="1"/>
</dbReference>
<evidence type="ECO:0008006" key="11">
    <source>
        <dbReference type="Google" id="ProtNLM"/>
    </source>
</evidence>
<dbReference type="AlphaFoldDB" id="A0A1W1Y1Z7"/>
<feature type="transmembrane region" description="Helical" evidence="8">
    <location>
        <begin position="176"/>
        <end position="196"/>
    </location>
</feature>